<evidence type="ECO:0000313" key="2">
    <source>
        <dbReference type="Proteomes" id="UP000613740"/>
    </source>
</evidence>
<sequence length="301" mass="31849">MGFKRRRSEDSLLQDKPSDLLIITADSEQPIEAHSTVLGLFSKVVDDLPRASTTAGKTSWDLCQLVLEGQSSPVASAVVQSWLDLVYSRVDKRRQPPKVTSLSEAARSLLLFADAVGTCSPVMDALGEALAAQPMLTLPVTVNGGGGEGGAAAGGGGAAPPPQLQLQLALSGKIYFTRTDGAMYLFNIPYQPVLTLRVLECMPHELLVEGFVAGLLNDPTPGQVEIAAGSKLTLVLTGPVAATCFAQQPSARVEAEPLIGQNFVTVDAGSLNLRAHLGGLPHAEQRHVLREVLQQLEEDKV</sequence>
<keyword evidence="2" id="KW-1185">Reference proteome</keyword>
<dbReference type="Proteomes" id="UP000613740">
    <property type="component" value="Unassembled WGS sequence"/>
</dbReference>
<reference evidence="1" key="1">
    <citation type="journal article" date="2020" name="bioRxiv">
        <title>Comparative genomics of Chlamydomonas.</title>
        <authorList>
            <person name="Craig R.J."/>
            <person name="Hasan A.R."/>
            <person name="Ness R.W."/>
            <person name="Keightley P.D."/>
        </authorList>
    </citation>
    <scope>NUCLEOTIDE SEQUENCE</scope>
    <source>
        <strain evidence="1">CCAP 11/173</strain>
    </source>
</reference>
<accession>A0A835WMF0</accession>
<dbReference type="AlphaFoldDB" id="A0A835WMF0"/>
<organism evidence="1 2">
    <name type="scientific">Chlamydomonas schloesseri</name>
    <dbReference type="NCBI Taxonomy" id="2026947"/>
    <lineage>
        <taxon>Eukaryota</taxon>
        <taxon>Viridiplantae</taxon>
        <taxon>Chlorophyta</taxon>
        <taxon>core chlorophytes</taxon>
        <taxon>Chlorophyceae</taxon>
        <taxon>CS clade</taxon>
        <taxon>Chlamydomonadales</taxon>
        <taxon>Chlamydomonadaceae</taxon>
        <taxon>Chlamydomonas</taxon>
    </lineage>
</organism>
<gene>
    <name evidence="1" type="ORF">HYH02_004818</name>
</gene>
<evidence type="ECO:0000313" key="1">
    <source>
        <dbReference type="EMBL" id="KAG2450312.1"/>
    </source>
</evidence>
<name>A0A835WMF0_9CHLO</name>
<proteinExistence type="predicted"/>
<comment type="caution">
    <text evidence="1">The sequence shown here is derived from an EMBL/GenBank/DDBJ whole genome shotgun (WGS) entry which is preliminary data.</text>
</comment>
<dbReference type="EMBL" id="JAEHOD010000011">
    <property type="protein sequence ID" value="KAG2450312.1"/>
    <property type="molecule type" value="Genomic_DNA"/>
</dbReference>
<protein>
    <submittedName>
        <fullName evidence="1">Uncharacterized protein</fullName>
    </submittedName>
</protein>